<feature type="domain" description="Post-SET" evidence="13">
    <location>
        <begin position="1208"/>
        <end position="1224"/>
    </location>
</feature>
<evidence type="ECO:0000256" key="8">
    <source>
        <dbReference type="ARBA" id="ARBA00022771"/>
    </source>
</evidence>
<feature type="compositionally biased region" description="Polar residues" evidence="11">
    <location>
        <begin position="1702"/>
        <end position="1719"/>
    </location>
</feature>
<dbReference type="GO" id="GO:0005634">
    <property type="term" value="C:nucleus"/>
    <property type="evidence" value="ECO:0007669"/>
    <property type="project" value="UniProtKB-SubCell"/>
</dbReference>
<dbReference type="InterPro" id="IPR001214">
    <property type="entry name" value="SET_dom"/>
</dbReference>
<feature type="compositionally biased region" description="Basic and acidic residues" evidence="11">
    <location>
        <begin position="1261"/>
        <end position="1283"/>
    </location>
</feature>
<evidence type="ECO:0000313" key="17">
    <source>
        <dbReference type="Proteomes" id="UP001552299"/>
    </source>
</evidence>
<dbReference type="PROSITE" id="PS51215">
    <property type="entry name" value="AWS"/>
    <property type="match status" value="1"/>
</dbReference>
<dbReference type="Pfam" id="PF17907">
    <property type="entry name" value="AWS"/>
    <property type="match status" value="1"/>
</dbReference>
<reference evidence="16 17" key="1">
    <citation type="journal article" date="2024" name="Plant Biotechnol. J.">
        <title>Dendrobium thyrsiflorum genome and its molecular insights into genes involved in important horticultural traits.</title>
        <authorList>
            <person name="Chen B."/>
            <person name="Wang J.Y."/>
            <person name="Zheng P.J."/>
            <person name="Li K.L."/>
            <person name="Liang Y.M."/>
            <person name="Chen X.F."/>
            <person name="Zhang C."/>
            <person name="Zhao X."/>
            <person name="He X."/>
            <person name="Zhang G.Q."/>
            <person name="Liu Z.J."/>
            <person name="Xu Q."/>
        </authorList>
    </citation>
    <scope>NUCLEOTIDE SEQUENCE [LARGE SCALE GENOMIC DNA]</scope>
    <source>
        <strain evidence="16">GZMU011</strain>
    </source>
</reference>
<dbReference type="Pfam" id="PF00856">
    <property type="entry name" value="SET"/>
    <property type="match status" value="1"/>
</dbReference>
<comment type="subcellular location">
    <subcellularLocation>
        <location evidence="2">Chromosome</location>
    </subcellularLocation>
    <subcellularLocation>
        <location evidence="1">Nucleus</location>
    </subcellularLocation>
</comment>
<evidence type="ECO:0008006" key="18">
    <source>
        <dbReference type="Google" id="ProtNLM"/>
    </source>
</evidence>
<feature type="region of interest" description="Disordered" evidence="11">
    <location>
        <begin position="1260"/>
        <end position="1286"/>
    </location>
</feature>
<dbReference type="GO" id="GO:0008168">
    <property type="term" value="F:methyltransferase activity"/>
    <property type="evidence" value="ECO:0007669"/>
    <property type="project" value="UniProtKB-KW"/>
</dbReference>
<feature type="domain" description="SET" evidence="12">
    <location>
        <begin position="1075"/>
        <end position="1200"/>
    </location>
</feature>
<dbReference type="GO" id="GO:0005694">
    <property type="term" value="C:chromosome"/>
    <property type="evidence" value="ECO:0007669"/>
    <property type="project" value="UniProtKB-SubCell"/>
</dbReference>
<dbReference type="InterPro" id="IPR003616">
    <property type="entry name" value="Post-SET_dom"/>
</dbReference>
<feature type="region of interest" description="Disordered" evidence="11">
    <location>
        <begin position="1701"/>
        <end position="1735"/>
    </location>
</feature>
<sequence length="1966" mass="218827">MDIGDSKGSIALPSSDNDCYLMGYENYFSDSQTESAVKLGMPSSRHSDNHVNVVSDLEESRINALELAKLVEAEELFAKEEYKNVEEEAPGIAVEEEQDVFPGLSPLRGDCVMSSSNIGTGVEVEYISRMFEDGRGCIGCENFLFSSRTDVDGPLVDVNVDLAKRRNGFCCLSPSSECAVASEISHGSSMEGNNGSSSNVESYKTNIDSCSGNVAILVDRTKYDKQSCSLQNGRGLRLQYARKLKETHRYNNFACSHEKKIAEGEILGVPRADHEASCSAQGSTSEPTYYSVVERSINEKLSHTSSSFACGSIGTTEVDFKRSSFDSVKTTSTFCTNDKEFCTDAEKLAGAIVSSRRTNPKRAVSFRSNLADGKSNQLITFQSDGRKCRRKVSANTSRAPVMLKMFGEVKRKLRNSRRQARLSVWGTVENFVPIVSQRDELIKHDSEPNAVRKRRSKNAVSAANRRKRTAALKNKLSRSASNKISSTSCQSIPLVKRDRQTSLKNGIEHFMGTCDGHSTSETSSTKVELEQNYLEKWYSVVISNTREGQLGEKDLESTLTQETSADNLPSECHGVSSPVDFEFVAETVDDKQTSKPGDSPDSDVYNPVRDVDILAGAGSAFIKLESISNQNSEIQEPKAENGLPSAELKFIEPFVPHLPLLAKQVQAGENPRSNPRKSQRGKKKLKEKKGNKENEEKKTGQVSECPFLLSDTACVEERLGCLEKSNEVKDKGARDKGGKCSRSIRKHCKRGSKSGSLLLDSSVSGLADLDNFNHHLEIQNRTETTDYPLQQDYNGHFEALLPSDYVKECQVRKRTKKRLCKNKSSRTCSIRQRRKFIYGEPKGNMGKSDQVRMDNLFPKESDSLGFSPGTDKKLSLVGGQMHGEAAAIDASLKDASNDVASPAFDELSARELYNILLGQSSLSGKKAWALCDDCQKWRCVPDELVHVIEKNKWTCKDNVDEAFADCTIPQEKTDDEINNDLGISVGGFCSTELHGCGELVPLRLSDTARPTWTRIKSNLFLHRNRKSLTIDEIMVCHCKPSPDGSLGCGEECLNRILNIECVKGTCPCGNLCSNQQFQKRKYSKFKWIKCGKKGYGLQLEEAASRGQFLIEYVGEVLDLAAYEERLRYYACRGHKHFYFMTLNGGEVIDACSKGNLGRYVNHSCDPNCRTEKWMVNGEVCIGLFAIRDIKKGEEITFDYNYVRVFGAAAKKCVCGSVECRGYIGGDPSSSEVIVQDDSDADDLEPVMIDEYGDNELGVTRIDSDTTDAKEANHEKFSVERKDTNGNMTMSEQRAFVENQSFENQDVIHPTSSEHDLADGLIQSSNSVESKNSMCTLSDCQPFQDQQLVLSKLEPDQNFCDDVNESPPLSAALGSLPSGQLSERSKHCLNTLLQSDHAVQKPVTDDATKISSQNSDSFMHRSSCATCPIEEILMVPKPNNVVKALQPVKIKRSRVGIKSVSSGKTKKVSAAISSRHIEVEEKLNELLDEDGGIRRQKDAAKGYLKLLVVTAAAGDETSGSMSQSARDLSLILDAILKTKSRMVLVDIINKNGLQMLHNMMKQNRDNFNRIPILRKLLKVLEFLAEKEILTRDHIYAAPPCSKMESFKESMLKLMKHRDSQVLHIARNFADQWIPRNFSRVEPSEKDGKHICTNKYPRHNWCPTSKIHSWHEHGKQESSAIVSGSAANCLPSSEVDMQREAFSLPTQQASSSASFTDNSPIERTRSRKRKSRWDQPADVTIPVGQAYECSTDQPMLSIMKLMRPSQLEPLPDFEVSKQKSDTQAEGNNSSDVIAVQESIQQNSDDDDEMPPGFESPCIDECPQLASSSTIVTGDVVIGHPLERYLPYLTVSYGMPIDLMRQLGIPETEVSTQFDPSWKIAPAIPFKPFPPLPSYPRQEPYTSNTSFNENINTRTKAKGLEEKNFQSRNERARFPKYGNGRRFFKPQQWNNQRSQRCGSRWSQRGNAFS</sequence>
<evidence type="ECO:0000313" key="16">
    <source>
        <dbReference type="EMBL" id="KAL0927044.1"/>
    </source>
</evidence>
<dbReference type="InterPro" id="IPR046341">
    <property type="entry name" value="SET_dom_sf"/>
</dbReference>
<dbReference type="InterPro" id="IPR011124">
    <property type="entry name" value="Znf_CW"/>
</dbReference>
<dbReference type="PANTHER" id="PTHR22884">
    <property type="entry name" value="SET DOMAIN PROTEINS"/>
    <property type="match status" value="1"/>
</dbReference>
<evidence type="ECO:0000256" key="2">
    <source>
        <dbReference type="ARBA" id="ARBA00004286"/>
    </source>
</evidence>
<keyword evidence="7" id="KW-0479">Metal-binding</keyword>
<dbReference type="InterPro" id="IPR044437">
    <property type="entry name" value="SETD2/Set2_SET"/>
</dbReference>
<evidence type="ECO:0000259" key="15">
    <source>
        <dbReference type="PROSITE" id="PS51215"/>
    </source>
</evidence>
<keyword evidence="4" id="KW-0489">Methyltransferase</keyword>
<feature type="compositionally biased region" description="Basic and acidic residues" evidence="11">
    <location>
        <begin position="1915"/>
        <end position="1930"/>
    </location>
</feature>
<dbReference type="EMBL" id="JANQDX010000002">
    <property type="protein sequence ID" value="KAL0927044.1"/>
    <property type="molecule type" value="Genomic_DNA"/>
</dbReference>
<keyword evidence="6" id="KW-0949">S-adenosyl-L-methionine</keyword>
<dbReference type="SUPFAM" id="SSF82199">
    <property type="entry name" value="SET domain"/>
    <property type="match status" value="1"/>
</dbReference>
<dbReference type="SMART" id="SM00317">
    <property type="entry name" value="SET"/>
    <property type="match status" value="1"/>
</dbReference>
<feature type="domain" description="CW-type" evidence="14">
    <location>
        <begin position="922"/>
        <end position="974"/>
    </location>
</feature>
<gene>
    <name evidence="16" type="ORF">M5K25_001197</name>
</gene>
<dbReference type="PROSITE" id="PS51050">
    <property type="entry name" value="ZF_CW"/>
    <property type="match status" value="1"/>
</dbReference>
<feature type="compositionally biased region" description="Basic residues" evidence="11">
    <location>
        <begin position="674"/>
        <end position="687"/>
    </location>
</feature>
<dbReference type="GO" id="GO:0032259">
    <property type="term" value="P:methylation"/>
    <property type="evidence" value="ECO:0007669"/>
    <property type="project" value="UniProtKB-KW"/>
</dbReference>
<comment type="caution">
    <text evidence="16">The sequence shown here is derived from an EMBL/GenBank/DDBJ whole genome shotgun (WGS) entry which is preliminary data.</text>
</comment>
<feature type="compositionally biased region" description="Polar residues" evidence="11">
    <location>
        <begin position="477"/>
        <end position="491"/>
    </location>
</feature>
<dbReference type="SMART" id="SM00508">
    <property type="entry name" value="PostSET"/>
    <property type="match status" value="1"/>
</dbReference>
<dbReference type="FunFam" id="2.170.270.10:FF:000035">
    <property type="entry name" value="Histone-lysine N-methyltransferase"/>
    <property type="match status" value="1"/>
</dbReference>
<dbReference type="Gene3D" id="2.170.270.10">
    <property type="entry name" value="SET domain"/>
    <property type="match status" value="1"/>
</dbReference>
<feature type="region of interest" description="Disordered" evidence="11">
    <location>
        <begin position="445"/>
        <end position="491"/>
    </location>
</feature>
<dbReference type="PROSITE" id="PS50868">
    <property type="entry name" value="POST_SET"/>
    <property type="match status" value="1"/>
</dbReference>
<keyword evidence="17" id="KW-1185">Reference proteome</keyword>
<feature type="region of interest" description="Disordered" evidence="11">
    <location>
        <begin position="664"/>
        <end position="701"/>
    </location>
</feature>
<accession>A0ABD0VPW3</accession>
<dbReference type="InterPro" id="IPR050777">
    <property type="entry name" value="SET2_Histone-Lys_MeTrsfase"/>
</dbReference>
<evidence type="ECO:0000256" key="11">
    <source>
        <dbReference type="SAM" id="MobiDB-lite"/>
    </source>
</evidence>
<keyword evidence="8" id="KW-0863">Zinc-finger</keyword>
<keyword evidence="3" id="KW-0158">Chromosome</keyword>
<dbReference type="SMART" id="SM00570">
    <property type="entry name" value="AWS"/>
    <property type="match status" value="1"/>
</dbReference>
<dbReference type="Pfam" id="PF07496">
    <property type="entry name" value="zf-CW"/>
    <property type="match status" value="1"/>
</dbReference>
<feature type="compositionally biased region" description="Polar residues" evidence="11">
    <location>
        <begin position="1944"/>
        <end position="1966"/>
    </location>
</feature>
<keyword evidence="5" id="KW-0808">Transferase</keyword>
<dbReference type="PROSITE" id="PS50280">
    <property type="entry name" value="SET"/>
    <property type="match status" value="1"/>
</dbReference>
<evidence type="ECO:0000256" key="9">
    <source>
        <dbReference type="ARBA" id="ARBA00022833"/>
    </source>
</evidence>
<feature type="region of interest" description="Disordered" evidence="11">
    <location>
        <begin position="1913"/>
        <end position="1966"/>
    </location>
</feature>
<dbReference type="Proteomes" id="UP001552299">
    <property type="component" value="Unassembled WGS sequence"/>
</dbReference>
<dbReference type="CDD" id="cd19172">
    <property type="entry name" value="SET_SETD2"/>
    <property type="match status" value="1"/>
</dbReference>
<feature type="compositionally biased region" description="Basic and acidic residues" evidence="11">
    <location>
        <begin position="688"/>
        <end position="699"/>
    </location>
</feature>
<proteinExistence type="predicted"/>
<evidence type="ECO:0000256" key="3">
    <source>
        <dbReference type="ARBA" id="ARBA00022454"/>
    </source>
</evidence>
<keyword evidence="10" id="KW-0539">Nucleus</keyword>
<evidence type="ECO:0000256" key="4">
    <source>
        <dbReference type="ARBA" id="ARBA00022603"/>
    </source>
</evidence>
<evidence type="ECO:0000259" key="13">
    <source>
        <dbReference type="PROSITE" id="PS50868"/>
    </source>
</evidence>
<evidence type="ECO:0000256" key="10">
    <source>
        <dbReference type="ARBA" id="ARBA00023242"/>
    </source>
</evidence>
<evidence type="ECO:0000259" key="14">
    <source>
        <dbReference type="PROSITE" id="PS51050"/>
    </source>
</evidence>
<evidence type="ECO:0000256" key="7">
    <source>
        <dbReference type="ARBA" id="ARBA00022723"/>
    </source>
</evidence>
<feature type="domain" description="AWS" evidence="15">
    <location>
        <begin position="1031"/>
        <end position="1081"/>
    </location>
</feature>
<evidence type="ECO:0000256" key="1">
    <source>
        <dbReference type="ARBA" id="ARBA00004123"/>
    </source>
</evidence>
<organism evidence="16 17">
    <name type="scientific">Dendrobium thyrsiflorum</name>
    <name type="common">Pinecone-like raceme dendrobium</name>
    <name type="synonym">Orchid</name>
    <dbReference type="NCBI Taxonomy" id="117978"/>
    <lineage>
        <taxon>Eukaryota</taxon>
        <taxon>Viridiplantae</taxon>
        <taxon>Streptophyta</taxon>
        <taxon>Embryophyta</taxon>
        <taxon>Tracheophyta</taxon>
        <taxon>Spermatophyta</taxon>
        <taxon>Magnoliopsida</taxon>
        <taxon>Liliopsida</taxon>
        <taxon>Asparagales</taxon>
        <taxon>Orchidaceae</taxon>
        <taxon>Epidendroideae</taxon>
        <taxon>Malaxideae</taxon>
        <taxon>Dendrobiinae</taxon>
        <taxon>Dendrobium</taxon>
    </lineage>
</organism>
<evidence type="ECO:0000256" key="5">
    <source>
        <dbReference type="ARBA" id="ARBA00022679"/>
    </source>
</evidence>
<dbReference type="InterPro" id="IPR006560">
    <property type="entry name" value="AWS_dom"/>
</dbReference>
<dbReference type="GO" id="GO:0008270">
    <property type="term" value="F:zinc ion binding"/>
    <property type="evidence" value="ECO:0007669"/>
    <property type="project" value="UniProtKB-KW"/>
</dbReference>
<protein>
    <recommendedName>
        <fullName evidence="18">Histone-lysine N-methyltransferase ASHH2</fullName>
    </recommendedName>
</protein>
<evidence type="ECO:0000259" key="12">
    <source>
        <dbReference type="PROSITE" id="PS50280"/>
    </source>
</evidence>
<evidence type="ECO:0000256" key="6">
    <source>
        <dbReference type="ARBA" id="ARBA00022691"/>
    </source>
</evidence>
<dbReference type="Gene3D" id="3.30.40.100">
    <property type="match status" value="1"/>
</dbReference>
<name>A0ABD0VPW3_DENTH</name>
<keyword evidence="9" id="KW-0862">Zinc</keyword>